<reference evidence="2 3" key="1">
    <citation type="submission" date="2019-03" db="EMBL/GenBank/DDBJ databases">
        <title>Genomic Encyclopedia of Type Strains, Phase IV (KMG-IV): sequencing the most valuable type-strain genomes for metagenomic binning, comparative biology and taxonomic classification.</title>
        <authorList>
            <person name="Goeker M."/>
        </authorList>
    </citation>
    <scope>NUCLEOTIDE SEQUENCE [LARGE SCALE GENOMIC DNA]</scope>
    <source>
        <strain evidence="2 3">DSM 25964</strain>
    </source>
</reference>
<dbReference type="InterPro" id="IPR011330">
    <property type="entry name" value="Glyco_hydro/deAcase_b/a-brl"/>
</dbReference>
<organism evidence="2 3">
    <name type="scientific">Aminivibrio pyruvatiphilus</name>
    <dbReference type="NCBI Taxonomy" id="1005740"/>
    <lineage>
        <taxon>Bacteria</taxon>
        <taxon>Thermotogati</taxon>
        <taxon>Synergistota</taxon>
        <taxon>Synergistia</taxon>
        <taxon>Synergistales</taxon>
        <taxon>Aminobacteriaceae</taxon>
        <taxon>Aminivibrio</taxon>
    </lineage>
</organism>
<dbReference type="PANTHER" id="PTHR30105">
    <property type="entry name" value="UNCHARACTERIZED YIBQ-RELATED"/>
    <property type="match status" value="1"/>
</dbReference>
<dbReference type="CDD" id="cd10936">
    <property type="entry name" value="CE4_DAC2"/>
    <property type="match status" value="1"/>
</dbReference>
<dbReference type="Gene3D" id="3.20.20.370">
    <property type="entry name" value="Glycoside hydrolase/deacetylase"/>
    <property type="match status" value="1"/>
</dbReference>
<dbReference type="SUPFAM" id="SSF88713">
    <property type="entry name" value="Glycoside hydrolase/deacetylase"/>
    <property type="match status" value="1"/>
</dbReference>
<evidence type="ECO:0008006" key="4">
    <source>
        <dbReference type="Google" id="ProtNLM"/>
    </source>
</evidence>
<dbReference type="Pfam" id="PF04748">
    <property type="entry name" value="Polysacc_deac_2"/>
    <property type="match status" value="1"/>
</dbReference>
<feature type="compositionally biased region" description="Basic and acidic residues" evidence="1">
    <location>
        <begin position="61"/>
        <end position="78"/>
    </location>
</feature>
<dbReference type="OrthoDB" id="9784811at2"/>
<evidence type="ECO:0000256" key="1">
    <source>
        <dbReference type="SAM" id="MobiDB-lite"/>
    </source>
</evidence>
<feature type="region of interest" description="Disordered" evidence="1">
    <location>
        <begin position="36"/>
        <end position="80"/>
    </location>
</feature>
<dbReference type="PANTHER" id="PTHR30105:SF2">
    <property type="entry name" value="DIVERGENT POLYSACCHARIDE DEACETYLASE SUPERFAMILY"/>
    <property type="match status" value="1"/>
</dbReference>
<name>A0A4R8MGS6_9BACT</name>
<keyword evidence="3" id="KW-1185">Reference proteome</keyword>
<dbReference type="GO" id="GO:0005975">
    <property type="term" value="P:carbohydrate metabolic process"/>
    <property type="evidence" value="ECO:0007669"/>
    <property type="project" value="InterPro"/>
</dbReference>
<dbReference type="InterPro" id="IPR006837">
    <property type="entry name" value="Divergent_DAC"/>
</dbReference>
<comment type="caution">
    <text evidence="2">The sequence shown here is derived from an EMBL/GenBank/DDBJ whole genome shotgun (WGS) entry which is preliminary data.</text>
</comment>
<protein>
    <recommendedName>
        <fullName evidence="4">Divergent polysaccharide deacetylase</fullName>
    </recommendedName>
</protein>
<evidence type="ECO:0000313" key="2">
    <source>
        <dbReference type="EMBL" id="TDY65140.1"/>
    </source>
</evidence>
<accession>A0A4R8MGS6</accession>
<evidence type="ECO:0000313" key="3">
    <source>
        <dbReference type="Proteomes" id="UP000295066"/>
    </source>
</evidence>
<proteinExistence type="predicted"/>
<dbReference type="EMBL" id="SORI01000001">
    <property type="protein sequence ID" value="TDY65140.1"/>
    <property type="molecule type" value="Genomic_DNA"/>
</dbReference>
<gene>
    <name evidence="2" type="ORF">C8D99_101290</name>
</gene>
<dbReference type="Proteomes" id="UP000295066">
    <property type="component" value="Unassembled WGS sequence"/>
</dbReference>
<sequence>MKHGKDLRGLFVGLCLLAAGAGVLFFGAGGGKTLPEPVREEPAGPGAFPAENGDYPGRETPGGEKEETAPSAEKEGGGSRKLGPGPYIAIVIDDFGFSKAITDGYAELTLPLTWAIIPFQSHSLYAAERAEKAGIPFMIHMPMGAGGDKKWDEKTGVIDSGMSAETVTLLLRRAMAFLPGALGMNNHRGSRATRDEKLMETVMTELASTSLFFLDSRTSSVSVAYNTARAKGIPAAFCSIFLDHEPAEEFMETQFQRGLALASKRGWVVMIAHTRQGTLDFLKKKSDSPPEDVTFVTMPELMHILWDRSGMSSREHLSGRTVFNAGCRSRAANEEDFS</sequence>
<dbReference type="AlphaFoldDB" id="A0A4R8MGS6"/>